<feature type="transmembrane region" description="Helical" evidence="5">
    <location>
        <begin position="215"/>
        <end position="231"/>
    </location>
</feature>
<feature type="transmembrane region" description="Helical" evidence="5">
    <location>
        <begin position="33"/>
        <end position="52"/>
    </location>
</feature>
<feature type="transmembrane region" description="Helical" evidence="5">
    <location>
        <begin position="369"/>
        <end position="390"/>
    </location>
</feature>
<evidence type="ECO:0000256" key="2">
    <source>
        <dbReference type="ARBA" id="ARBA00022692"/>
    </source>
</evidence>
<feature type="transmembrane region" description="Helical" evidence="5">
    <location>
        <begin position="64"/>
        <end position="83"/>
    </location>
</feature>
<feature type="transmembrane region" description="Helical" evidence="5">
    <location>
        <begin position="164"/>
        <end position="184"/>
    </location>
</feature>
<feature type="transmembrane region" description="Helical" evidence="5">
    <location>
        <begin position="121"/>
        <end position="144"/>
    </location>
</feature>
<dbReference type="GO" id="GO:0016020">
    <property type="term" value="C:membrane"/>
    <property type="evidence" value="ECO:0007669"/>
    <property type="project" value="UniProtKB-SubCell"/>
</dbReference>
<keyword evidence="7" id="KW-0436">Ligase</keyword>
<keyword evidence="2 5" id="KW-0812">Transmembrane</keyword>
<sequence length="424" mass="47460">MKSLLTVPRLTGAAAIFCSFIIIGLFVANFFRILPSIGIIGVTLTAFCYATLHRSEQPMRNDWRMYAALVGVFVLHAAGGFITEQSNMKEYIRDVVLQSPFLLLPLAFWLLPALPSRYLKLLWILFISCVVVSALLSTSNYLLHATEINDMYLRSKIMPTEPDHIRFSLMVTLATAAALALLAFDNLDKQIRSLLLVAVVLLALFQHLLAVRSGLVTFYAVGILIIGWLVVRARQYQRAAIVGATLVLLLVVSYMSFPTFRNKFVNTQADLGEVKNVDAANNYSLVARVYSYKVAAKVIKANPLVGVSKADMTQELAVHYRTDYPSIREESYIMPHNQFIYLAVAFGLVGVLLFTLSFYYPLLWAWPRFAPLLIVQYTIVSLSFLVEYTLETQVGLTYSLFFILLALNGITSGQQQVGKGWRPA</sequence>
<accession>A0A4Z0PQE5</accession>
<dbReference type="GO" id="GO:0016874">
    <property type="term" value="F:ligase activity"/>
    <property type="evidence" value="ECO:0007669"/>
    <property type="project" value="UniProtKB-KW"/>
</dbReference>
<gene>
    <name evidence="7" type="ORF">E5J99_02075</name>
</gene>
<evidence type="ECO:0000256" key="5">
    <source>
        <dbReference type="SAM" id="Phobius"/>
    </source>
</evidence>
<feature type="transmembrane region" description="Helical" evidence="5">
    <location>
        <begin position="191"/>
        <end position="209"/>
    </location>
</feature>
<dbReference type="OrthoDB" id="1492360at2"/>
<protein>
    <submittedName>
        <fullName evidence="7">O-antigen ligase domain-containing protein</fullName>
    </submittedName>
</protein>
<feature type="transmembrane region" description="Helical" evidence="5">
    <location>
        <begin position="339"/>
        <end position="362"/>
    </location>
</feature>
<evidence type="ECO:0000256" key="3">
    <source>
        <dbReference type="ARBA" id="ARBA00022989"/>
    </source>
</evidence>
<evidence type="ECO:0000256" key="4">
    <source>
        <dbReference type="ARBA" id="ARBA00023136"/>
    </source>
</evidence>
<organism evidence="7 8">
    <name type="scientific">Hymenobacter elongatus</name>
    <dbReference type="NCBI Taxonomy" id="877208"/>
    <lineage>
        <taxon>Bacteria</taxon>
        <taxon>Pseudomonadati</taxon>
        <taxon>Bacteroidota</taxon>
        <taxon>Cytophagia</taxon>
        <taxon>Cytophagales</taxon>
        <taxon>Hymenobacteraceae</taxon>
        <taxon>Hymenobacter</taxon>
    </lineage>
</organism>
<keyword evidence="3 5" id="KW-1133">Transmembrane helix</keyword>
<keyword evidence="4 5" id="KW-0472">Membrane</keyword>
<feature type="domain" description="O-antigen ligase-related" evidence="6">
    <location>
        <begin position="198"/>
        <end position="354"/>
    </location>
</feature>
<comment type="subcellular location">
    <subcellularLocation>
        <location evidence="1">Membrane</location>
        <topology evidence="1">Multi-pass membrane protein</topology>
    </subcellularLocation>
</comment>
<reference evidence="7 8" key="1">
    <citation type="submission" date="2019-04" db="EMBL/GenBank/DDBJ databases">
        <authorList>
            <person name="Feng G."/>
            <person name="Zhang J."/>
            <person name="Zhu H."/>
        </authorList>
    </citation>
    <scope>NUCLEOTIDE SEQUENCE [LARGE SCALE GENOMIC DNA]</scope>
    <source>
        <strain evidence="7 8">JCM 17223</strain>
    </source>
</reference>
<feature type="transmembrane region" description="Helical" evidence="5">
    <location>
        <begin position="7"/>
        <end position="27"/>
    </location>
</feature>
<dbReference type="Proteomes" id="UP000297739">
    <property type="component" value="Unassembled WGS sequence"/>
</dbReference>
<dbReference type="RefSeq" id="WP_135496052.1">
    <property type="nucleotide sequence ID" value="NZ_SRLD01000002.1"/>
</dbReference>
<evidence type="ECO:0000256" key="1">
    <source>
        <dbReference type="ARBA" id="ARBA00004141"/>
    </source>
</evidence>
<dbReference type="AlphaFoldDB" id="A0A4Z0PQE5"/>
<dbReference type="PANTHER" id="PTHR37422:SF13">
    <property type="entry name" value="LIPOPOLYSACCHARIDE BIOSYNTHESIS PROTEIN PA4999-RELATED"/>
    <property type="match status" value="1"/>
</dbReference>
<evidence type="ECO:0000313" key="7">
    <source>
        <dbReference type="EMBL" id="TGE19910.1"/>
    </source>
</evidence>
<evidence type="ECO:0000259" key="6">
    <source>
        <dbReference type="Pfam" id="PF04932"/>
    </source>
</evidence>
<evidence type="ECO:0000313" key="8">
    <source>
        <dbReference type="Proteomes" id="UP000297739"/>
    </source>
</evidence>
<dbReference type="InterPro" id="IPR051533">
    <property type="entry name" value="WaaL-like"/>
</dbReference>
<comment type="caution">
    <text evidence="7">The sequence shown here is derived from an EMBL/GenBank/DDBJ whole genome shotgun (WGS) entry which is preliminary data.</text>
</comment>
<dbReference type="Pfam" id="PF04932">
    <property type="entry name" value="Wzy_C"/>
    <property type="match status" value="1"/>
</dbReference>
<name>A0A4Z0PQE5_9BACT</name>
<proteinExistence type="predicted"/>
<feature type="transmembrane region" description="Helical" evidence="5">
    <location>
        <begin position="95"/>
        <end position="114"/>
    </location>
</feature>
<feature type="transmembrane region" description="Helical" evidence="5">
    <location>
        <begin position="238"/>
        <end position="257"/>
    </location>
</feature>
<keyword evidence="8" id="KW-1185">Reference proteome</keyword>
<dbReference type="PANTHER" id="PTHR37422">
    <property type="entry name" value="TEICHURONIC ACID BIOSYNTHESIS PROTEIN TUAE"/>
    <property type="match status" value="1"/>
</dbReference>
<dbReference type="InterPro" id="IPR007016">
    <property type="entry name" value="O-antigen_ligase-rel_domated"/>
</dbReference>
<feature type="transmembrane region" description="Helical" evidence="5">
    <location>
        <begin position="396"/>
        <end position="413"/>
    </location>
</feature>
<dbReference type="EMBL" id="SRLD01000002">
    <property type="protein sequence ID" value="TGE19910.1"/>
    <property type="molecule type" value="Genomic_DNA"/>
</dbReference>